<sequence length="294" mass="32097">MTIKLDKPVVIVPFGRFPHPGGMQIIDRGAVERIMDQFSKWERDIVVDYQHESLKECGRAPAAGWVKAKTAVVTQNGIEAVIEWTGEAREMIESKNYLYLSPVFEKEEGVIARLFNLGLTNNPNIQAMEPLVNQSTNQEILMENKSEESNPAESLAPTEQDAPTLALLLGDVVALLGLTPEAVDEEIIAKIKELAKETASKRQGEIETLVNDAVSAGKLRPSLSDWAVNLARVNPGSFETFLVNSGPSAPLGGVMTGGANARPRLSMSESSVCRMLGLDEKEYLTFGDTQTKDN</sequence>
<reference evidence="1" key="1">
    <citation type="submission" date="2018-06" db="EMBL/GenBank/DDBJ databases">
        <authorList>
            <person name="Zhirakovskaya E."/>
        </authorList>
    </citation>
    <scope>NUCLEOTIDE SEQUENCE</scope>
</reference>
<dbReference type="PIRSF" id="PIRSF016624">
    <property type="entry name" value="Mu_prophg_I"/>
    <property type="match status" value="1"/>
</dbReference>
<dbReference type="InterPro" id="IPR012106">
    <property type="entry name" value="Phage_Mu_Gp1"/>
</dbReference>
<gene>
    <name evidence="1" type="ORF">MNBD_NITROSPINAE04-853</name>
</gene>
<protein>
    <recommendedName>
        <fullName evidence="2">Mu-like prophage I protein</fullName>
    </recommendedName>
</protein>
<name>A0A3B1BR44_9ZZZZ</name>
<proteinExistence type="predicted"/>
<evidence type="ECO:0000313" key="1">
    <source>
        <dbReference type="EMBL" id="VAX17031.1"/>
    </source>
</evidence>
<dbReference type="Pfam" id="PF10123">
    <property type="entry name" value="Mu-like_Pro"/>
    <property type="match status" value="1"/>
</dbReference>
<accession>A0A3B1BR44</accession>
<organism evidence="1">
    <name type="scientific">hydrothermal vent metagenome</name>
    <dbReference type="NCBI Taxonomy" id="652676"/>
    <lineage>
        <taxon>unclassified sequences</taxon>
        <taxon>metagenomes</taxon>
        <taxon>ecological metagenomes</taxon>
    </lineage>
</organism>
<dbReference type="AlphaFoldDB" id="A0A3B1BR44"/>
<evidence type="ECO:0008006" key="2">
    <source>
        <dbReference type="Google" id="ProtNLM"/>
    </source>
</evidence>
<dbReference type="EMBL" id="UOGA01000084">
    <property type="protein sequence ID" value="VAX17031.1"/>
    <property type="molecule type" value="Genomic_DNA"/>
</dbReference>